<feature type="region of interest" description="Disordered" evidence="1">
    <location>
        <begin position="1"/>
        <end position="37"/>
    </location>
</feature>
<feature type="region of interest" description="Disordered" evidence="1">
    <location>
        <begin position="368"/>
        <end position="397"/>
    </location>
</feature>
<dbReference type="FunCoup" id="A0A1Q3D6V5">
    <property type="interactions" value="270"/>
</dbReference>
<organism evidence="2 3">
    <name type="scientific">Cephalotus follicularis</name>
    <name type="common">Albany pitcher plant</name>
    <dbReference type="NCBI Taxonomy" id="3775"/>
    <lineage>
        <taxon>Eukaryota</taxon>
        <taxon>Viridiplantae</taxon>
        <taxon>Streptophyta</taxon>
        <taxon>Embryophyta</taxon>
        <taxon>Tracheophyta</taxon>
        <taxon>Spermatophyta</taxon>
        <taxon>Magnoliopsida</taxon>
        <taxon>eudicotyledons</taxon>
        <taxon>Gunneridae</taxon>
        <taxon>Pentapetalae</taxon>
        <taxon>rosids</taxon>
        <taxon>fabids</taxon>
        <taxon>Oxalidales</taxon>
        <taxon>Cephalotaceae</taxon>
        <taxon>Cephalotus</taxon>
    </lineage>
</organism>
<dbReference type="EMBL" id="BDDD01004718">
    <property type="protein sequence ID" value="GAV88192.1"/>
    <property type="molecule type" value="Genomic_DNA"/>
</dbReference>
<dbReference type="OrthoDB" id="1076611at2759"/>
<reference evidence="3" key="1">
    <citation type="submission" date="2016-04" db="EMBL/GenBank/DDBJ databases">
        <title>Cephalotus genome sequencing.</title>
        <authorList>
            <person name="Fukushima K."/>
            <person name="Hasebe M."/>
            <person name="Fang X."/>
        </authorList>
    </citation>
    <scope>NUCLEOTIDE SEQUENCE [LARGE SCALE GENOMIC DNA]</scope>
    <source>
        <strain evidence="3">cv. St1</strain>
    </source>
</reference>
<proteinExistence type="predicted"/>
<dbReference type="PANTHER" id="PTHR31923">
    <property type="entry name" value="BSD DOMAIN-CONTAINING PROTEIN"/>
    <property type="match status" value="1"/>
</dbReference>
<evidence type="ECO:0000256" key="1">
    <source>
        <dbReference type="SAM" id="MobiDB-lite"/>
    </source>
</evidence>
<comment type="caution">
    <text evidence="2">The sequence shown here is derived from an EMBL/GenBank/DDBJ whole genome shotgun (WGS) entry which is preliminary data.</text>
</comment>
<feature type="compositionally biased region" description="Polar residues" evidence="1">
    <location>
        <begin position="239"/>
        <end position="252"/>
    </location>
</feature>
<dbReference type="PANTHER" id="PTHR31923:SF9">
    <property type="entry name" value="BSD DOMAIN-CONTAINING PROTEIN"/>
    <property type="match status" value="1"/>
</dbReference>
<evidence type="ECO:0000313" key="3">
    <source>
        <dbReference type="Proteomes" id="UP000187406"/>
    </source>
</evidence>
<evidence type="ECO:0000313" key="2">
    <source>
        <dbReference type="EMBL" id="GAV88192.1"/>
    </source>
</evidence>
<gene>
    <name evidence="2" type="ORF">CFOL_v3_31615</name>
</gene>
<feature type="region of interest" description="Disordered" evidence="1">
    <location>
        <begin position="324"/>
        <end position="356"/>
    </location>
</feature>
<dbReference type="STRING" id="3775.A0A1Q3D6V5"/>
<sequence>MSWLFKINDQDPSSISSSPEQSPTNRGGGGGGSLLGETIGRQLRGVASFLAPPSITSTEQYEPSDSMLLGIRNDLAEIGGSFKTGLSLLTSNKFSIFTSDFLRFQKDDVLEQDNSDHEADSDDVPGISEEVMDLVGEISLRPELWTHFPLSLDINEFKMSGDHREHALAIERVVPSLAALKDNLCCCMEEERFWIIYFILLLPRFNQHDFQLLSTPKLVETRELFLQKLQNKKNEHINTENSSIPQDCSQVNETREDDAASGKNETQGENISSRDLEATEIIIGNEGLYIDNREKTDKWLEESDIDTGTSVDAQKELEHEVDVSLSDLEDDDSDLSRRLSATRSTQDAYASSASVSNDWVQLNESSEALDGFQNARQSTSRDKDSEGEDWLTVDEFD</sequence>
<protein>
    <submittedName>
        <fullName evidence="2">BSD domain-containing protein</fullName>
    </submittedName>
</protein>
<feature type="compositionally biased region" description="Polar residues" evidence="1">
    <location>
        <begin position="341"/>
        <end position="356"/>
    </location>
</feature>
<dbReference type="Proteomes" id="UP000187406">
    <property type="component" value="Unassembled WGS sequence"/>
</dbReference>
<feature type="compositionally biased region" description="Acidic residues" evidence="1">
    <location>
        <begin position="385"/>
        <end position="397"/>
    </location>
</feature>
<accession>A0A1Q3D6V5</accession>
<keyword evidence="3" id="KW-1185">Reference proteome</keyword>
<name>A0A1Q3D6V5_CEPFO</name>
<dbReference type="InParanoid" id="A0A1Q3D6V5"/>
<dbReference type="InterPro" id="IPR035925">
    <property type="entry name" value="BSD_dom_sf"/>
</dbReference>
<feature type="region of interest" description="Disordered" evidence="1">
    <location>
        <begin position="236"/>
        <end position="275"/>
    </location>
</feature>
<dbReference type="SUPFAM" id="SSF140383">
    <property type="entry name" value="BSD domain-like"/>
    <property type="match status" value="1"/>
</dbReference>
<dbReference type="AlphaFoldDB" id="A0A1Q3D6V5"/>
<feature type="compositionally biased region" description="Low complexity" evidence="1">
    <location>
        <begin position="12"/>
        <end position="23"/>
    </location>
</feature>